<keyword evidence="2" id="KW-0378">Hydrolase</keyword>
<proteinExistence type="predicted"/>
<protein>
    <submittedName>
        <fullName evidence="2">HNH endonuclease</fullName>
    </submittedName>
</protein>
<keyword evidence="2" id="KW-0255">Endonuclease</keyword>
<name>A0ABR8D5I7_9NOST</name>
<reference evidence="2 3" key="1">
    <citation type="journal article" date="2020" name="ISME J.">
        <title>Comparative genomics reveals insights into cyanobacterial evolution and habitat adaptation.</title>
        <authorList>
            <person name="Chen M.Y."/>
            <person name="Teng W.K."/>
            <person name="Zhao L."/>
            <person name="Hu C.X."/>
            <person name="Zhou Y.K."/>
            <person name="Han B.P."/>
            <person name="Song L.R."/>
            <person name="Shu W.S."/>
        </authorList>
    </citation>
    <scope>NUCLEOTIDE SEQUENCE [LARGE SCALE GENOMIC DNA]</scope>
    <source>
        <strain evidence="2 3">FACHB-119</strain>
    </source>
</reference>
<evidence type="ECO:0000259" key="1">
    <source>
        <dbReference type="SMART" id="SM00507"/>
    </source>
</evidence>
<dbReference type="GO" id="GO:0004519">
    <property type="term" value="F:endonuclease activity"/>
    <property type="evidence" value="ECO:0007669"/>
    <property type="project" value="UniProtKB-KW"/>
</dbReference>
<dbReference type="EMBL" id="JACJSG010000019">
    <property type="protein sequence ID" value="MBD2501964.1"/>
    <property type="molecule type" value="Genomic_DNA"/>
</dbReference>
<dbReference type="RefSeq" id="WP_190473740.1">
    <property type="nucleotide sequence ID" value="NZ_JACJSG010000019.1"/>
</dbReference>
<dbReference type="CDD" id="cd00085">
    <property type="entry name" value="HNHc"/>
    <property type="match status" value="1"/>
</dbReference>
<organism evidence="2 3">
    <name type="scientific">Anabaena azotica FACHB-119</name>
    <dbReference type="NCBI Taxonomy" id="947527"/>
    <lineage>
        <taxon>Bacteria</taxon>
        <taxon>Bacillati</taxon>
        <taxon>Cyanobacteriota</taxon>
        <taxon>Cyanophyceae</taxon>
        <taxon>Nostocales</taxon>
        <taxon>Nostocaceae</taxon>
        <taxon>Anabaena</taxon>
        <taxon>Anabaena azotica</taxon>
    </lineage>
</organism>
<sequence length="149" mass="17125">MIDDVTKEIVRKRANYLCEYCHSPERISTTRFTIDHLIPKSIGGSDELSNLALSCRRCNERRYNFVAGYDPETKAIVPLFNPRQQIWSEHFIWSANGRTIIGVTPIGRATCQRLDVNDERYPEDDSIQSARGYWVQAGLHPPSEDPKEN</sequence>
<comment type="caution">
    <text evidence="2">The sequence shown here is derived from an EMBL/GenBank/DDBJ whole genome shotgun (WGS) entry which is preliminary data.</text>
</comment>
<dbReference type="Pfam" id="PF01844">
    <property type="entry name" value="HNH"/>
    <property type="match status" value="1"/>
</dbReference>
<feature type="domain" description="HNH nuclease" evidence="1">
    <location>
        <begin position="5"/>
        <end position="60"/>
    </location>
</feature>
<dbReference type="PANTHER" id="PTHR33877">
    <property type="entry name" value="SLL1193 PROTEIN"/>
    <property type="match status" value="1"/>
</dbReference>
<gene>
    <name evidence="2" type="ORF">H6G83_15340</name>
</gene>
<accession>A0ABR8D5I7</accession>
<dbReference type="InterPro" id="IPR003615">
    <property type="entry name" value="HNH_nuc"/>
</dbReference>
<dbReference type="SMART" id="SM00507">
    <property type="entry name" value="HNHc"/>
    <property type="match status" value="1"/>
</dbReference>
<dbReference type="InterPro" id="IPR052892">
    <property type="entry name" value="NA-targeting_endonuclease"/>
</dbReference>
<dbReference type="Gene3D" id="1.10.30.50">
    <property type="match status" value="1"/>
</dbReference>
<evidence type="ECO:0000313" key="2">
    <source>
        <dbReference type="EMBL" id="MBD2501964.1"/>
    </source>
</evidence>
<dbReference type="InterPro" id="IPR002711">
    <property type="entry name" value="HNH"/>
</dbReference>
<keyword evidence="3" id="KW-1185">Reference proteome</keyword>
<evidence type="ECO:0000313" key="3">
    <source>
        <dbReference type="Proteomes" id="UP000661112"/>
    </source>
</evidence>
<dbReference type="Proteomes" id="UP000661112">
    <property type="component" value="Unassembled WGS sequence"/>
</dbReference>
<keyword evidence="2" id="KW-0540">Nuclease</keyword>
<dbReference type="PANTHER" id="PTHR33877:SF1">
    <property type="entry name" value="TYPE IV METHYL-DIRECTED RESTRICTION ENZYME ECOKMCRA"/>
    <property type="match status" value="1"/>
</dbReference>